<keyword evidence="4" id="KW-1185">Reference proteome</keyword>
<evidence type="ECO:0000259" key="2">
    <source>
        <dbReference type="Pfam" id="PF14420"/>
    </source>
</evidence>
<evidence type="ECO:0000313" key="4">
    <source>
        <dbReference type="Proteomes" id="UP001391051"/>
    </source>
</evidence>
<evidence type="ECO:0000256" key="1">
    <source>
        <dbReference type="SAM" id="MobiDB-lite"/>
    </source>
</evidence>
<gene>
    <name evidence="3" type="ORF">PG986_005632</name>
</gene>
<proteinExistence type="predicted"/>
<accession>A0ABR1QIC4</accession>
<dbReference type="GeneID" id="92074916"/>
<reference evidence="3 4" key="1">
    <citation type="submission" date="2023-01" db="EMBL/GenBank/DDBJ databases">
        <title>Analysis of 21 Apiospora genomes using comparative genomics revels a genus with tremendous synthesis potential of carbohydrate active enzymes and secondary metabolites.</title>
        <authorList>
            <person name="Sorensen T."/>
        </authorList>
    </citation>
    <scope>NUCLEOTIDE SEQUENCE [LARGE SCALE GENOMIC DNA]</scope>
    <source>
        <strain evidence="3 4">CBS 24483</strain>
    </source>
</reference>
<sequence>MQHDTSHPALHGQTPRLAPLQFAPSNDGRLQHAHGDWEHYKPQIRQLYIEDDIPLTKVASILQDRGFHARIQTWGWTKNKPRRKAMPHRVQTSHALCPAVPSSALARLQDVLIRQMSELLLDKSELEFWTWGPGPYGDSPSFLSLADIIQGNLLVRRQHVAEGFCLIQKGFSNVGQVFQTHTLCAILDMVVHLHRYCDAPIIRMLLKHLVSLSEQRTDRGRRVQDSLNELLGLSTNPSLSYRDSLLEAQYHIYNEFRRQGALQEPSLLATMAAGVAPHLSEPPWAGTDWKEFLVSSLDQMRGSLRDRYGIHHPSYHSWLWRHLGRIRNICGEDSEAAFELAACIRQELGSVTPQETRLLPECWLTMAQYHWKELWQQAECDMGSPRAQYAIHLLCKYTNSREASGAANDAELGWLRVLEDWQVQAGSSEEAANTSARCNTMIREIGAIRVGAS</sequence>
<evidence type="ECO:0000313" key="3">
    <source>
        <dbReference type="EMBL" id="KAK7956410.1"/>
    </source>
</evidence>
<feature type="domain" description="Clr5" evidence="2">
    <location>
        <begin position="36"/>
        <end position="77"/>
    </location>
</feature>
<feature type="region of interest" description="Disordered" evidence="1">
    <location>
        <begin position="1"/>
        <end position="33"/>
    </location>
</feature>
<protein>
    <recommendedName>
        <fullName evidence="2">Clr5 domain-containing protein</fullName>
    </recommendedName>
</protein>
<dbReference type="RefSeq" id="XP_066701716.1">
    <property type="nucleotide sequence ID" value="XM_066841854.1"/>
</dbReference>
<organism evidence="3 4">
    <name type="scientific">Apiospora aurea</name>
    <dbReference type="NCBI Taxonomy" id="335848"/>
    <lineage>
        <taxon>Eukaryota</taxon>
        <taxon>Fungi</taxon>
        <taxon>Dikarya</taxon>
        <taxon>Ascomycota</taxon>
        <taxon>Pezizomycotina</taxon>
        <taxon>Sordariomycetes</taxon>
        <taxon>Xylariomycetidae</taxon>
        <taxon>Amphisphaeriales</taxon>
        <taxon>Apiosporaceae</taxon>
        <taxon>Apiospora</taxon>
    </lineage>
</organism>
<name>A0ABR1QIC4_9PEZI</name>
<dbReference type="Pfam" id="PF14420">
    <property type="entry name" value="Clr5"/>
    <property type="match status" value="1"/>
</dbReference>
<comment type="caution">
    <text evidence="3">The sequence shown here is derived from an EMBL/GenBank/DDBJ whole genome shotgun (WGS) entry which is preliminary data.</text>
</comment>
<dbReference type="InterPro" id="IPR025676">
    <property type="entry name" value="Clr5_dom"/>
</dbReference>
<dbReference type="Proteomes" id="UP001391051">
    <property type="component" value="Unassembled WGS sequence"/>
</dbReference>
<dbReference type="EMBL" id="JAQQWE010000004">
    <property type="protein sequence ID" value="KAK7956410.1"/>
    <property type="molecule type" value="Genomic_DNA"/>
</dbReference>